<feature type="domain" description="Methanogenesis regulatory protein FilR1 middle" evidence="1">
    <location>
        <begin position="41"/>
        <end position="105"/>
    </location>
</feature>
<dbReference type="eggNOG" id="arCOG02808">
    <property type="taxonomic scope" value="Archaea"/>
</dbReference>
<dbReference type="KEGG" id="nmo:Nmlp_3282"/>
<name>M1Y4G5_NATM8</name>
<keyword evidence="3" id="KW-1185">Reference proteome</keyword>
<dbReference type="STRING" id="268739.Nmlp_3282"/>
<proteinExistence type="predicted"/>
<dbReference type="Proteomes" id="UP000011867">
    <property type="component" value="Chromosome"/>
</dbReference>
<organism evidence="2 3">
    <name type="scientific">Natronomonas moolapensis (strain DSM 18674 / CECT 7526 / JCM 14361 / 8.8.11)</name>
    <dbReference type="NCBI Taxonomy" id="268739"/>
    <lineage>
        <taxon>Archaea</taxon>
        <taxon>Methanobacteriati</taxon>
        <taxon>Methanobacteriota</taxon>
        <taxon>Stenosarchaea group</taxon>
        <taxon>Halobacteria</taxon>
        <taxon>Halobacteriales</taxon>
        <taxon>Natronomonadaceae</taxon>
        <taxon>Natronomonas</taxon>
    </lineage>
</organism>
<accession>M1Y4G5</accession>
<evidence type="ECO:0000259" key="1">
    <source>
        <dbReference type="Pfam" id="PF08350"/>
    </source>
</evidence>
<protein>
    <recommendedName>
        <fullName evidence="1">Methanogenesis regulatory protein FilR1 middle domain-containing protein</fullName>
    </recommendedName>
</protein>
<dbReference type="RefSeq" id="WP_015410159.1">
    <property type="nucleotide sequence ID" value="NC_020388.1"/>
</dbReference>
<dbReference type="GeneID" id="14652965"/>
<dbReference type="OrthoDB" id="11410at2157"/>
<evidence type="ECO:0000313" key="3">
    <source>
        <dbReference type="Proteomes" id="UP000011867"/>
    </source>
</evidence>
<dbReference type="EMBL" id="HF582854">
    <property type="protein sequence ID" value="CCQ37416.1"/>
    <property type="molecule type" value="Genomic_DNA"/>
</dbReference>
<gene>
    <name evidence="2" type="ordered locus">Nmlp_3282</name>
</gene>
<sequence>MESYRVNGHVNRGHLDTLDYTPQHISDASTTFDPPASIGYDRFDAAANADGLEVRVVTDELPYAVVLFDEAGIGLFGYEGGILVGAIFSDDPDVMSWGECVFRRTLWRSEKI</sequence>
<dbReference type="AlphaFoldDB" id="M1Y4G5"/>
<evidence type="ECO:0000313" key="2">
    <source>
        <dbReference type="EMBL" id="CCQ37416.1"/>
    </source>
</evidence>
<reference evidence="2 3" key="1">
    <citation type="journal article" date="2013" name="Genome Announc.">
        <title>Genome of the haloarchaeon Natronomonas moolapensis, a neutrophilic member of a previously haloalkaliphilic genus.</title>
        <authorList>
            <person name="Dyall-Smith M.L."/>
            <person name="Pfeiffer F."/>
            <person name="Oberwinkler T."/>
            <person name="Klee K."/>
            <person name="Rampp M."/>
            <person name="Palm P."/>
            <person name="Gross K."/>
            <person name="Schuster S.C."/>
            <person name="Oesterhelt D."/>
        </authorList>
    </citation>
    <scope>NUCLEOTIDE SEQUENCE [LARGE SCALE GENOMIC DNA]</scope>
    <source>
        <strain evidence="3">DSM 18674 / JCM 14361 / 8.8.11</strain>
    </source>
</reference>
<dbReference type="Pfam" id="PF08350">
    <property type="entry name" value="FilR1_middle"/>
    <property type="match status" value="1"/>
</dbReference>
<dbReference type="InterPro" id="IPR013561">
    <property type="entry name" value="FilR1_middle_dom"/>
</dbReference>
<dbReference type="HOGENOM" id="CLU_2140265_0_0_2"/>